<reference evidence="1 2" key="1">
    <citation type="submission" date="2024-01" db="EMBL/GenBank/DDBJ databases">
        <title>A telomere-to-telomere, gap-free genome of sweet tea (Lithocarpus litseifolius).</title>
        <authorList>
            <person name="Zhou J."/>
        </authorList>
    </citation>
    <scope>NUCLEOTIDE SEQUENCE [LARGE SCALE GENOMIC DNA]</scope>
    <source>
        <strain evidence="1">Zhou-2022a</strain>
        <tissue evidence="1">Leaf</tissue>
    </source>
</reference>
<accession>A0AAW2C9A7</accession>
<keyword evidence="2" id="KW-1185">Reference proteome</keyword>
<dbReference type="Gene3D" id="3.40.1190.10">
    <property type="entry name" value="Mur-like, catalytic domain"/>
    <property type="match status" value="1"/>
</dbReference>
<organism evidence="1 2">
    <name type="scientific">Lithocarpus litseifolius</name>
    <dbReference type="NCBI Taxonomy" id="425828"/>
    <lineage>
        <taxon>Eukaryota</taxon>
        <taxon>Viridiplantae</taxon>
        <taxon>Streptophyta</taxon>
        <taxon>Embryophyta</taxon>
        <taxon>Tracheophyta</taxon>
        <taxon>Spermatophyta</taxon>
        <taxon>Magnoliopsida</taxon>
        <taxon>eudicotyledons</taxon>
        <taxon>Gunneridae</taxon>
        <taxon>Pentapetalae</taxon>
        <taxon>rosids</taxon>
        <taxon>fabids</taxon>
        <taxon>Fagales</taxon>
        <taxon>Fagaceae</taxon>
        <taxon>Lithocarpus</taxon>
    </lineage>
</organism>
<evidence type="ECO:0000313" key="2">
    <source>
        <dbReference type="Proteomes" id="UP001459277"/>
    </source>
</evidence>
<sequence>MKILTRQSILTHRPTLISSISFRVLRKLGPRRWFSAHSEEPELKELMEYMDSLKNYEKVGVPKGAGTDSDDGFDLGRMRRLMERLGNPQSQFKIFTAMAFTLFARENVDIAVIEVGIAPDAMALKGGD</sequence>
<protein>
    <submittedName>
        <fullName evidence="1">Uncharacterized protein</fullName>
    </submittedName>
</protein>
<dbReference type="AlphaFoldDB" id="A0AAW2C9A7"/>
<name>A0AAW2C9A7_9ROSI</name>
<comment type="caution">
    <text evidence="1">The sequence shown here is derived from an EMBL/GenBank/DDBJ whole genome shotgun (WGS) entry which is preliminary data.</text>
</comment>
<gene>
    <name evidence="1" type="ORF">SO802_024395</name>
</gene>
<proteinExistence type="predicted"/>
<dbReference type="GO" id="GO:0005524">
    <property type="term" value="F:ATP binding"/>
    <property type="evidence" value="ECO:0007669"/>
    <property type="project" value="InterPro"/>
</dbReference>
<dbReference type="Proteomes" id="UP001459277">
    <property type="component" value="Unassembled WGS sequence"/>
</dbReference>
<dbReference type="SUPFAM" id="SSF53623">
    <property type="entry name" value="MurD-like peptide ligases, catalytic domain"/>
    <property type="match status" value="1"/>
</dbReference>
<evidence type="ECO:0000313" key="1">
    <source>
        <dbReference type="EMBL" id="KAK9994692.1"/>
    </source>
</evidence>
<dbReference type="EMBL" id="JAZDWU010000008">
    <property type="protein sequence ID" value="KAK9994692.1"/>
    <property type="molecule type" value="Genomic_DNA"/>
</dbReference>
<dbReference type="InterPro" id="IPR036565">
    <property type="entry name" value="Mur-like_cat_sf"/>
</dbReference>